<dbReference type="AlphaFoldDB" id="A0A4P7LKY3"/>
<dbReference type="InterPro" id="IPR003284">
    <property type="entry name" value="Sal_SpvB"/>
</dbReference>
<dbReference type="OrthoDB" id="8970491at2"/>
<dbReference type="EMBL" id="CP038636">
    <property type="protein sequence ID" value="QBY55459.1"/>
    <property type="molecule type" value="Genomic_DNA"/>
</dbReference>
<accession>A0A4P7LKY3</accession>
<protein>
    <submittedName>
        <fullName evidence="5">Uncharacterized protein</fullName>
    </submittedName>
</protein>
<feature type="region of interest" description="Disordered" evidence="4">
    <location>
        <begin position="1"/>
        <end position="32"/>
    </location>
</feature>
<organism evidence="5 6">
    <name type="scientific">Cupriavidus oxalaticus</name>
    <dbReference type="NCBI Taxonomy" id="96344"/>
    <lineage>
        <taxon>Bacteria</taxon>
        <taxon>Pseudomonadati</taxon>
        <taxon>Pseudomonadota</taxon>
        <taxon>Betaproteobacteria</taxon>
        <taxon>Burkholderiales</taxon>
        <taxon>Burkholderiaceae</taxon>
        <taxon>Cupriavidus</taxon>
    </lineage>
</organism>
<evidence type="ECO:0000313" key="6">
    <source>
        <dbReference type="Proteomes" id="UP000295294"/>
    </source>
</evidence>
<keyword evidence="3" id="KW-0843">Virulence</keyword>
<evidence type="ECO:0000256" key="3">
    <source>
        <dbReference type="ARBA" id="ARBA00023026"/>
    </source>
</evidence>
<gene>
    <name evidence="5" type="ORF">E0W60_30955</name>
</gene>
<name>A0A4P7LKY3_9BURK</name>
<dbReference type="Pfam" id="PF03534">
    <property type="entry name" value="SpvB"/>
    <property type="match status" value="1"/>
</dbReference>
<sequence>MTPGTAASETSGARETQRRVAPSISLPKGGGAIRGLSEKKLAVNPVTGTGSRSVPIATSPGLSGFGPPLSPICDSGAANGPIGLGWSLSFPSISRKSDQGLPQYLDAQESDVFLHSCAEDMVSVCRQDVDAIWVVAHPGCHPDPSGYWRDRTRCLIVHEDALGGYCVRRYRSRSDQRPAHRPRYRRVCGGVLQNAVRELRTWYMQRFAGALGKTSAMPRCGRWRMPTRPRPRISMRWLPLLTVARKKIHSPPAPIRTFWATSATVRGERKLPSANGLPSGAVERHIVMRYL</sequence>
<keyword evidence="5" id="KW-0614">Plasmid</keyword>
<dbReference type="GO" id="GO:0005576">
    <property type="term" value="C:extracellular region"/>
    <property type="evidence" value="ECO:0007669"/>
    <property type="project" value="UniProtKB-SubCell"/>
</dbReference>
<keyword evidence="2" id="KW-0964">Secreted</keyword>
<geneLocation type="plasmid" evidence="5">
    <name>unnamed1</name>
</geneLocation>
<proteinExistence type="predicted"/>
<dbReference type="RefSeq" id="WP_135706701.1">
    <property type="nucleotide sequence ID" value="NZ_CP038636.1"/>
</dbReference>
<reference evidence="5 6" key="1">
    <citation type="submission" date="2019-03" db="EMBL/GenBank/DDBJ databases">
        <title>Efficiently degradation of phenoxyalkanoic acid herbicides by Cupriavidus oxalaticus strain X32.</title>
        <authorList>
            <person name="Sheng X."/>
        </authorList>
    </citation>
    <scope>NUCLEOTIDE SEQUENCE [LARGE SCALE GENOMIC DNA]</scope>
    <source>
        <strain evidence="5 6">X32</strain>
        <plasmid evidence="5 6">unnamed1</plasmid>
    </source>
</reference>
<dbReference type="Proteomes" id="UP000295294">
    <property type="component" value="Plasmid unnamed1"/>
</dbReference>
<feature type="compositionally biased region" description="Polar residues" evidence="4">
    <location>
        <begin position="1"/>
        <end position="14"/>
    </location>
</feature>
<evidence type="ECO:0000313" key="5">
    <source>
        <dbReference type="EMBL" id="QBY55459.1"/>
    </source>
</evidence>
<comment type="subcellular location">
    <subcellularLocation>
        <location evidence="1">Secreted</location>
    </subcellularLocation>
</comment>
<evidence type="ECO:0000256" key="2">
    <source>
        <dbReference type="ARBA" id="ARBA00022525"/>
    </source>
</evidence>
<dbReference type="GO" id="GO:0005737">
    <property type="term" value="C:cytoplasm"/>
    <property type="evidence" value="ECO:0007669"/>
    <property type="project" value="InterPro"/>
</dbReference>
<evidence type="ECO:0000256" key="4">
    <source>
        <dbReference type="SAM" id="MobiDB-lite"/>
    </source>
</evidence>
<dbReference type="KEGG" id="cox:E0W60_30955"/>
<evidence type="ECO:0000256" key="1">
    <source>
        <dbReference type="ARBA" id="ARBA00004613"/>
    </source>
</evidence>